<dbReference type="PROSITE" id="PS51318">
    <property type="entry name" value="TAT"/>
    <property type="match status" value="1"/>
</dbReference>
<sequence length="441" mass="47487">MSPATDRSLPNLSRRGFLRAAGGTAIAAAAGGTLSACGGDDGAGGSSSKELSFVYMGTAEQQATWNKLFAKFTEQHPEIKLKAEGIPLSNWGDFFNKLSTRLAGGQVPDVIQVATEGQRLFASKGLLAPLDDYIAKDQAVIDDYYTDMDPNLVEWNKKYSSTDGKTYYLPGEFNTMCMWYSKDLFAKAGVAEPTAKWTWDDFRKACEQIKAKTGAFGYAAGPEYFAAIMPWLLTNGTSSFTDDWSKPTFNDQKVIEAAEFNRALVADKLSPPPGGTFDATTAAAQGKLAMFGGGRWPIISIRNLKFQSKMGIVPWPTKVEQGSPVGWNGYPIMKASKQKDDAWTFIKFLISKEGSSFFAQLGGTIVPARKSIANSQSFLTDAPKGTESLYQALSYATPIPSPDKGAAIQKAIEDGWKQVLTGNAAPADALGKAQTALEGLV</sequence>
<evidence type="ECO:0000256" key="5">
    <source>
        <dbReference type="ARBA" id="ARBA00023288"/>
    </source>
</evidence>
<dbReference type="PANTHER" id="PTHR43649">
    <property type="entry name" value="ARABINOSE-BINDING PROTEIN-RELATED"/>
    <property type="match status" value="1"/>
</dbReference>
<evidence type="ECO:0000256" key="1">
    <source>
        <dbReference type="ARBA" id="ARBA00022475"/>
    </source>
</evidence>
<dbReference type="RefSeq" id="WP_145804170.1">
    <property type="nucleotide sequence ID" value="NZ_VIVK01000001.1"/>
</dbReference>
<gene>
    <name evidence="6" type="ORF">FB561_1365</name>
</gene>
<comment type="caution">
    <text evidence="6">The sequence shown here is derived from an EMBL/GenBank/DDBJ whole genome shotgun (WGS) entry which is preliminary data.</text>
</comment>
<dbReference type="InterPro" id="IPR006059">
    <property type="entry name" value="SBP"/>
</dbReference>
<protein>
    <submittedName>
        <fullName evidence="6">Carbohydrate ABC transporter substrate-binding protein (CUT1 family)</fullName>
    </submittedName>
</protein>
<proteinExistence type="predicted"/>
<dbReference type="PANTHER" id="PTHR43649:SF33">
    <property type="entry name" value="POLYGALACTURONAN_RHAMNOGALACTURONAN-BINDING PROTEIN YTCQ"/>
    <property type="match status" value="1"/>
</dbReference>
<keyword evidence="7" id="KW-1185">Reference proteome</keyword>
<evidence type="ECO:0000256" key="2">
    <source>
        <dbReference type="ARBA" id="ARBA00022729"/>
    </source>
</evidence>
<evidence type="ECO:0000313" key="6">
    <source>
        <dbReference type="EMBL" id="TWD80292.1"/>
    </source>
</evidence>
<organism evidence="6 7">
    <name type="scientific">Kribbella amoyensis</name>
    <dbReference type="NCBI Taxonomy" id="996641"/>
    <lineage>
        <taxon>Bacteria</taxon>
        <taxon>Bacillati</taxon>
        <taxon>Actinomycetota</taxon>
        <taxon>Actinomycetes</taxon>
        <taxon>Propionibacteriales</taxon>
        <taxon>Kribbellaceae</taxon>
        <taxon>Kribbella</taxon>
    </lineage>
</organism>
<evidence type="ECO:0000256" key="4">
    <source>
        <dbReference type="ARBA" id="ARBA00023139"/>
    </source>
</evidence>
<dbReference type="InterPro" id="IPR050490">
    <property type="entry name" value="Bact_solute-bd_prot1"/>
</dbReference>
<accession>A0A561BNB5</accession>
<reference evidence="6 7" key="1">
    <citation type="submission" date="2019-06" db="EMBL/GenBank/DDBJ databases">
        <title>Sequencing the genomes of 1000 actinobacteria strains.</title>
        <authorList>
            <person name="Klenk H.-P."/>
        </authorList>
    </citation>
    <scope>NUCLEOTIDE SEQUENCE [LARGE SCALE GENOMIC DNA]</scope>
    <source>
        <strain evidence="6 7">DSM 24683</strain>
    </source>
</reference>
<dbReference type="OrthoDB" id="2531053at2"/>
<dbReference type="SUPFAM" id="SSF53850">
    <property type="entry name" value="Periplasmic binding protein-like II"/>
    <property type="match status" value="1"/>
</dbReference>
<keyword evidence="5" id="KW-0449">Lipoprotein</keyword>
<dbReference type="Proteomes" id="UP000318380">
    <property type="component" value="Unassembled WGS sequence"/>
</dbReference>
<dbReference type="CDD" id="cd13585">
    <property type="entry name" value="PBP2_TMBP_like"/>
    <property type="match status" value="1"/>
</dbReference>
<evidence type="ECO:0000256" key="3">
    <source>
        <dbReference type="ARBA" id="ARBA00023136"/>
    </source>
</evidence>
<dbReference type="Gene3D" id="3.40.190.10">
    <property type="entry name" value="Periplasmic binding protein-like II"/>
    <property type="match status" value="1"/>
</dbReference>
<keyword evidence="1" id="KW-1003">Cell membrane</keyword>
<name>A0A561BNB5_9ACTN</name>
<dbReference type="Pfam" id="PF01547">
    <property type="entry name" value="SBP_bac_1"/>
    <property type="match status" value="1"/>
</dbReference>
<keyword evidence="2" id="KW-0732">Signal</keyword>
<dbReference type="InterPro" id="IPR006311">
    <property type="entry name" value="TAT_signal"/>
</dbReference>
<evidence type="ECO:0000313" key="7">
    <source>
        <dbReference type="Proteomes" id="UP000318380"/>
    </source>
</evidence>
<keyword evidence="4" id="KW-0564">Palmitate</keyword>
<keyword evidence="3" id="KW-0472">Membrane</keyword>
<dbReference type="AlphaFoldDB" id="A0A561BNB5"/>
<dbReference type="EMBL" id="VIVK01000001">
    <property type="protein sequence ID" value="TWD80292.1"/>
    <property type="molecule type" value="Genomic_DNA"/>
</dbReference>